<reference evidence="1" key="1">
    <citation type="journal article" date="2014" name="Front. Microbiol.">
        <title>High frequency of phylogenetically diverse reductive dehalogenase-homologous genes in deep subseafloor sedimentary metagenomes.</title>
        <authorList>
            <person name="Kawai M."/>
            <person name="Futagami T."/>
            <person name="Toyoda A."/>
            <person name="Takaki Y."/>
            <person name="Nishi S."/>
            <person name="Hori S."/>
            <person name="Arai W."/>
            <person name="Tsubouchi T."/>
            <person name="Morono Y."/>
            <person name="Uchiyama I."/>
            <person name="Ito T."/>
            <person name="Fujiyama A."/>
            <person name="Inagaki F."/>
            <person name="Takami H."/>
        </authorList>
    </citation>
    <scope>NUCLEOTIDE SEQUENCE</scope>
    <source>
        <strain evidence="1">Expedition CK06-06</strain>
    </source>
</reference>
<sequence length="41" mass="4461">MNKKLLIIGIAGLLLAIGVVGRNNKMSEEKCRVCGNQLVYT</sequence>
<evidence type="ECO:0000313" key="1">
    <source>
        <dbReference type="EMBL" id="GAH43404.1"/>
    </source>
</evidence>
<gene>
    <name evidence="1" type="ORF">S03H2_21242</name>
</gene>
<accession>X1GP58</accession>
<feature type="non-terminal residue" evidence="1">
    <location>
        <position position="41"/>
    </location>
</feature>
<proteinExistence type="predicted"/>
<protein>
    <submittedName>
        <fullName evidence="1">Uncharacterized protein</fullName>
    </submittedName>
</protein>
<comment type="caution">
    <text evidence="1">The sequence shown here is derived from an EMBL/GenBank/DDBJ whole genome shotgun (WGS) entry which is preliminary data.</text>
</comment>
<dbReference type="EMBL" id="BARU01011285">
    <property type="protein sequence ID" value="GAH43404.1"/>
    <property type="molecule type" value="Genomic_DNA"/>
</dbReference>
<dbReference type="AlphaFoldDB" id="X1GP58"/>
<organism evidence="1">
    <name type="scientific">marine sediment metagenome</name>
    <dbReference type="NCBI Taxonomy" id="412755"/>
    <lineage>
        <taxon>unclassified sequences</taxon>
        <taxon>metagenomes</taxon>
        <taxon>ecological metagenomes</taxon>
    </lineage>
</organism>
<name>X1GP58_9ZZZZ</name>